<keyword evidence="5 7" id="KW-1133">Transmembrane helix</keyword>
<protein>
    <recommendedName>
        <fullName evidence="10">Ileal sodium/bile acid cotransporter</fullName>
    </recommendedName>
</protein>
<feature type="transmembrane region" description="Helical" evidence="7">
    <location>
        <begin position="224"/>
        <end position="245"/>
    </location>
</feature>
<accession>A0A8W8HPH9</accession>
<dbReference type="GO" id="GO:0008508">
    <property type="term" value="F:bile acid:sodium symporter activity"/>
    <property type="evidence" value="ECO:0007669"/>
    <property type="project" value="TreeGrafter"/>
</dbReference>
<evidence type="ECO:0000313" key="9">
    <source>
        <dbReference type="Proteomes" id="UP000005408"/>
    </source>
</evidence>
<evidence type="ECO:0000256" key="4">
    <source>
        <dbReference type="ARBA" id="ARBA00022847"/>
    </source>
</evidence>
<dbReference type="EnsemblMetazoa" id="G10427.2">
    <property type="protein sequence ID" value="G10427.2:cds"/>
    <property type="gene ID" value="G10427"/>
</dbReference>
<keyword evidence="4" id="KW-0813">Transport</keyword>
<dbReference type="Pfam" id="PF01758">
    <property type="entry name" value="SBF"/>
    <property type="match status" value="1"/>
</dbReference>
<organism evidence="8 9">
    <name type="scientific">Magallana gigas</name>
    <name type="common">Pacific oyster</name>
    <name type="synonym">Crassostrea gigas</name>
    <dbReference type="NCBI Taxonomy" id="29159"/>
    <lineage>
        <taxon>Eukaryota</taxon>
        <taxon>Metazoa</taxon>
        <taxon>Spiralia</taxon>
        <taxon>Lophotrochozoa</taxon>
        <taxon>Mollusca</taxon>
        <taxon>Bivalvia</taxon>
        <taxon>Autobranchia</taxon>
        <taxon>Pteriomorphia</taxon>
        <taxon>Ostreida</taxon>
        <taxon>Ostreoidea</taxon>
        <taxon>Ostreidae</taxon>
        <taxon>Magallana</taxon>
    </lineage>
</organism>
<dbReference type="PANTHER" id="PTHR10361">
    <property type="entry name" value="SODIUM-BILE ACID COTRANSPORTER"/>
    <property type="match status" value="1"/>
</dbReference>
<evidence type="ECO:0000256" key="6">
    <source>
        <dbReference type="ARBA" id="ARBA00023136"/>
    </source>
</evidence>
<comment type="subcellular location">
    <subcellularLocation>
        <location evidence="1">Membrane</location>
        <topology evidence="1">Multi-pass membrane protein</topology>
    </subcellularLocation>
</comment>
<sequence>MKTIPAMEELENLTLLGNVTSMIGQSGPSTLKMVFDVVIKVTLIIIMLGMGSVTELDPLLKHIKRPIGILIGMTSQFIVLPLVTFGLAHALMLPNVAALGMLVMGCCPSGSTSNVFTYWVEGDVPLSISMTTVSTVLAFGLMPLNLLIYSGSWTDENLVIPYINILISFAMTISPVALGILLRWKYPKIANVFVKIGSIAGALAVVLTLTLMSLLYPFMYKATWKIYIGAILLPFVGFIFGYFVASVCRMEPFRRRTVALETGIQNFPLCMTLLSLSFSREVFAEISLFPLLYGVTCIVASVIFAVIYRIVATFKAKTKKQKEYNQTDEENRKSLKETSKFMADINFDDDD</sequence>
<name>A0A8W8HPH9_MAGGI</name>
<evidence type="ECO:0000256" key="3">
    <source>
        <dbReference type="ARBA" id="ARBA00022692"/>
    </source>
</evidence>
<dbReference type="InterPro" id="IPR002657">
    <property type="entry name" value="BilAc:Na_symport/Acr3"/>
</dbReference>
<dbReference type="OrthoDB" id="203097at2759"/>
<dbReference type="InterPro" id="IPR038770">
    <property type="entry name" value="Na+/solute_symporter_sf"/>
</dbReference>
<feature type="transmembrane region" description="Helical" evidence="7">
    <location>
        <begin position="257"/>
        <end position="279"/>
    </location>
</feature>
<feature type="transmembrane region" description="Helical" evidence="7">
    <location>
        <begin position="68"/>
        <end position="91"/>
    </location>
</feature>
<keyword evidence="9" id="KW-1185">Reference proteome</keyword>
<keyword evidence="3 7" id="KW-0812">Transmembrane</keyword>
<evidence type="ECO:0000256" key="2">
    <source>
        <dbReference type="ARBA" id="ARBA00006528"/>
    </source>
</evidence>
<feature type="transmembrane region" description="Helical" evidence="7">
    <location>
        <begin position="291"/>
        <end position="312"/>
    </location>
</feature>
<reference evidence="8" key="1">
    <citation type="submission" date="2022-08" db="UniProtKB">
        <authorList>
            <consortium name="EnsemblMetazoa"/>
        </authorList>
    </citation>
    <scope>IDENTIFICATION</scope>
    <source>
        <strain evidence="8">05x7-T-G4-1.051#20</strain>
    </source>
</reference>
<evidence type="ECO:0008006" key="10">
    <source>
        <dbReference type="Google" id="ProtNLM"/>
    </source>
</evidence>
<dbReference type="Gene3D" id="1.20.1530.20">
    <property type="match status" value="1"/>
</dbReference>
<keyword evidence="6 7" id="KW-0472">Membrane</keyword>
<proteinExistence type="inferred from homology"/>
<evidence type="ECO:0000256" key="7">
    <source>
        <dbReference type="SAM" id="Phobius"/>
    </source>
</evidence>
<feature type="transmembrane region" description="Helical" evidence="7">
    <location>
        <begin position="132"/>
        <end position="150"/>
    </location>
</feature>
<dbReference type="OMA" id="AHYVIMP"/>
<dbReference type="FunFam" id="1.20.1530.20:FF:000035">
    <property type="entry name" value="Uncharacterized protein"/>
    <property type="match status" value="1"/>
</dbReference>
<feature type="transmembrane region" description="Helical" evidence="7">
    <location>
        <begin position="97"/>
        <end position="120"/>
    </location>
</feature>
<evidence type="ECO:0000313" key="8">
    <source>
        <dbReference type="EnsemblMetazoa" id="G10427.2:cds"/>
    </source>
</evidence>
<evidence type="ECO:0000256" key="1">
    <source>
        <dbReference type="ARBA" id="ARBA00004141"/>
    </source>
</evidence>
<dbReference type="AlphaFoldDB" id="A0A8W8HPH9"/>
<dbReference type="PANTHER" id="PTHR10361:SF28">
    <property type="entry name" value="P3 PROTEIN-RELATED"/>
    <property type="match status" value="1"/>
</dbReference>
<feature type="transmembrane region" description="Helical" evidence="7">
    <location>
        <begin position="196"/>
        <end position="218"/>
    </location>
</feature>
<feature type="transmembrane region" description="Helical" evidence="7">
    <location>
        <begin position="37"/>
        <end position="56"/>
    </location>
</feature>
<feature type="transmembrane region" description="Helical" evidence="7">
    <location>
        <begin position="162"/>
        <end position="184"/>
    </location>
</feature>
<keyword evidence="4" id="KW-0769">Symport</keyword>
<dbReference type="InterPro" id="IPR004710">
    <property type="entry name" value="Bilac:Na_transpt"/>
</dbReference>
<dbReference type="GO" id="GO:0016020">
    <property type="term" value="C:membrane"/>
    <property type="evidence" value="ECO:0007669"/>
    <property type="project" value="UniProtKB-SubCell"/>
</dbReference>
<evidence type="ECO:0000256" key="5">
    <source>
        <dbReference type="ARBA" id="ARBA00022989"/>
    </source>
</evidence>
<dbReference type="Proteomes" id="UP000005408">
    <property type="component" value="Unassembled WGS sequence"/>
</dbReference>
<comment type="similarity">
    <text evidence="2">Belongs to the bile acid:sodium symporter (BASS) (TC 2.A.28) family.</text>
</comment>